<keyword evidence="2" id="KW-0378">Hydrolase</keyword>
<dbReference type="GO" id="GO:0006508">
    <property type="term" value="P:proteolysis"/>
    <property type="evidence" value="ECO:0007669"/>
    <property type="project" value="UniProtKB-KW"/>
</dbReference>
<organism evidence="2 3">
    <name type="scientific">Cryptosporidium xiaoi</name>
    <dbReference type="NCBI Taxonomy" id="659607"/>
    <lineage>
        <taxon>Eukaryota</taxon>
        <taxon>Sar</taxon>
        <taxon>Alveolata</taxon>
        <taxon>Apicomplexa</taxon>
        <taxon>Conoidasida</taxon>
        <taxon>Coccidia</taxon>
        <taxon>Eucoccidiorida</taxon>
        <taxon>Eimeriorina</taxon>
        <taxon>Cryptosporidiidae</taxon>
        <taxon>Cryptosporidium</taxon>
    </lineage>
</organism>
<comment type="caution">
    <text evidence="2">The sequence shown here is derived from an EMBL/GenBank/DDBJ whole genome shotgun (WGS) entry which is preliminary data.</text>
</comment>
<dbReference type="Proteomes" id="UP001311799">
    <property type="component" value="Unassembled WGS sequence"/>
</dbReference>
<dbReference type="EMBL" id="JAWDEY010000010">
    <property type="protein sequence ID" value="KAK6589806.1"/>
    <property type="molecule type" value="Genomic_DNA"/>
</dbReference>
<sequence>MTYKVNWRVTIPSNIDDQTYKGKIHVSTSDGAVSIIPVTVIALNEEEKVDNEKDDIYKDQSQGDQNNHEDSQKDENQQILGIRGLSEKKLDFDVFIS</sequence>
<reference evidence="2 3" key="1">
    <citation type="submission" date="2023-10" db="EMBL/GenBank/DDBJ databases">
        <title>Comparative genomics analysis reveals potential genetic determinants of host preference in Cryptosporidium xiaoi.</title>
        <authorList>
            <person name="Xiao L."/>
            <person name="Li J."/>
        </authorList>
    </citation>
    <scope>NUCLEOTIDE SEQUENCE [LARGE SCALE GENOMIC DNA]</scope>
    <source>
        <strain evidence="2 3">52996</strain>
    </source>
</reference>
<accession>A0AAV9XYP6</accession>
<gene>
    <name evidence="2" type="ORF">RS030_192860</name>
</gene>
<feature type="region of interest" description="Disordered" evidence="1">
    <location>
        <begin position="51"/>
        <end position="80"/>
    </location>
</feature>
<dbReference type="AlphaFoldDB" id="A0AAV9XYP6"/>
<keyword evidence="3" id="KW-1185">Reference proteome</keyword>
<protein>
    <submittedName>
        <fullName evidence="2">Subtilisin-like serine protease</fullName>
    </submittedName>
</protein>
<dbReference type="GO" id="GO:0008233">
    <property type="term" value="F:peptidase activity"/>
    <property type="evidence" value="ECO:0007669"/>
    <property type="project" value="UniProtKB-KW"/>
</dbReference>
<evidence type="ECO:0000256" key="1">
    <source>
        <dbReference type="SAM" id="MobiDB-lite"/>
    </source>
</evidence>
<feature type="compositionally biased region" description="Basic and acidic residues" evidence="1">
    <location>
        <begin position="66"/>
        <end position="76"/>
    </location>
</feature>
<proteinExistence type="predicted"/>
<evidence type="ECO:0000313" key="3">
    <source>
        <dbReference type="Proteomes" id="UP001311799"/>
    </source>
</evidence>
<keyword evidence="2" id="KW-0645">Protease</keyword>
<evidence type="ECO:0000313" key="2">
    <source>
        <dbReference type="EMBL" id="KAK6589806.1"/>
    </source>
</evidence>
<name>A0AAV9XYP6_9CRYT</name>